<protein>
    <recommendedName>
        <fullName evidence="6 14">Pyruvate, phosphate dikinase</fullName>
        <ecNumber evidence="5 14">2.7.9.1</ecNumber>
    </recommendedName>
</protein>
<dbReference type="SUPFAM" id="SSF51621">
    <property type="entry name" value="Phosphoenolpyruvate/pyruvate domain"/>
    <property type="match status" value="1"/>
</dbReference>
<dbReference type="Gene3D" id="3.50.30.10">
    <property type="entry name" value="Phosphohistidine domain"/>
    <property type="match status" value="1"/>
</dbReference>
<dbReference type="PANTHER" id="PTHR22931:SF9">
    <property type="entry name" value="PYRUVATE, PHOSPHATE DIKINASE 1, CHLOROPLASTIC"/>
    <property type="match status" value="1"/>
</dbReference>
<dbReference type="Gene3D" id="3.30.470.20">
    <property type="entry name" value="ATP-grasp fold, B domain"/>
    <property type="match status" value="1"/>
</dbReference>
<feature type="domain" description="Pyruvate phosphate dikinase AMP/ATP-binding" evidence="16">
    <location>
        <begin position="310"/>
        <end position="364"/>
    </location>
</feature>
<evidence type="ECO:0000256" key="9">
    <source>
        <dbReference type="ARBA" id="ARBA00022723"/>
    </source>
</evidence>
<dbReference type="PROSITE" id="PS00742">
    <property type="entry name" value="PEP_ENZYMES_2"/>
    <property type="match status" value="1"/>
</dbReference>
<evidence type="ECO:0000256" key="13">
    <source>
        <dbReference type="ARBA" id="ARBA00022842"/>
    </source>
</evidence>
<keyword evidence="11" id="KW-0418">Kinase</keyword>
<keyword evidence="9" id="KW-0479">Metal-binding</keyword>
<gene>
    <name evidence="18" type="primary">ppdK</name>
    <name evidence="18" type="ORF">CAXC1_350021</name>
</gene>
<evidence type="ECO:0000256" key="3">
    <source>
        <dbReference type="ARBA" id="ARBA00007837"/>
    </source>
</evidence>
<evidence type="ECO:0000313" key="18">
    <source>
        <dbReference type="EMBL" id="CAK8163394.1"/>
    </source>
</evidence>
<organism evidence="18 19">
    <name type="scientific">Candidatus Xenohaliotis californiensis</name>
    <dbReference type="NCBI Taxonomy" id="84677"/>
    <lineage>
        <taxon>Bacteria</taxon>
        <taxon>Pseudomonadati</taxon>
        <taxon>Pseudomonadota</taxon>
        <taxon>Alphaproteobacteria</taxon>
        <taxon>Rickettsiales</taxon>
        <taxon>Anaplasmataceae</taxon>
        <taxon>Candidatus Xenohaliotis</taxon>
    </lineage>
</organism>
<keyword evidence="8 18" id="KW-0808">Transferase</keyword>
<dbReference type="NCBIfam" id="NF004531">
    <property type="entry name" value="PRK05878.1"/>
    <property type="match status" value="1"/>
</dbReference>
<dbReference type="EMBL" id="CAWVOK010000028">
    <property type="protein sequence ID" value="CAK8163394.1"/>
    <property type="molecule type" value="Genomic_DNA"/>
</dbReference>
<keyword evidence="10" id="KW-0547">Nucleotide-binding</keyword>
<comment type="subunit">
    <text evidence="4">Homodimer.</text>
</comment>
<dbReference type="Pfam" id="PF00391">
    <property type="entry name" value="PEP-utilizers"/>
    <property type="match status" value="1"/>
</dbReference>
<dbReference type="NCBIfam" id="TIGR01828">
    <property type="entry name" value="pyru_phos_dikin"/>
    <property type="match status" value="1"/>
</dbReference>
<evidence type="ECO:0000259" key="16">
    <source>
        <dbReference type="Pfam" id="PF01326"/>
    </source>
</evidence>
<evidence type="ECO:0000256" key="8">
    <source>
        <dbReference type="ARBA" id="ARBA00022679"/>
    </source>
</evidence>
<comment type="function">
    <text evidence="2">Catalyzes the reversible phosphorylation of pyruvate and phosphate.</text>
</comment>
<dbReference type="Gene3D" id="1.20.80.30">
    <property type="match status" value="1"/>
</dbReference>
<dbReference type="InterPro" id="IPR040442">
    <property type="entry name" value="Pyrv_kinase-like_dom_sf"/>
</dbReference>
<evidence type="ECO:0000256" key="11">
    <source>
        <dbReference type="ARBA" id="ARBA00022777"/>
    </source>
</evidence>
<dbReference type="InterPro" id="IPR010121">
    <property type="entry name" value="Pyruvate_phosphate_dikinase"/>
</dbReference>
<dbReference type="SUPFAM" id="SSF52009">
    <property type="entry name" value="Phosphohistidine domain"/>
    <property type="match status" value="1"/>
</dbReference>
<evidence type="ECO:0000256" key="12">
    <source>
        <dbReference type="ARBA" id="ARBA00022840"/>
    </source>
</evidence>
<evidence type="ECO:0000256" key="7">
    <source>
        <dbReference type="ARBA" id="ARBA00022553"/>
    </source>
</evidence>
<comment type="cofactor">
    <cofactor evidence="1 14">
        <name>Mg(2+)</name>
        <dbReference type="ChEBI" id="CHEBI:18420"/>
    </cofactor>
</comment>
<dbReference type="InterPro" id="IPR000121">
    <property type="entry name" value="PEP_util_C"/>
</dbReference>
<dbReference type="GO" id="GO:0050242">
    <property type="term" value="F:pyruvate, phosphate dikinase activity"/>
    <property type="evidence" value="ECO:0007669"/>
    <property type="project" value="UniProtKB-EC"/>
</dbReference>
<dbReference type="Pfam" id="PF01326">
    <property type="entry name" value="PPDK_N"/>
    <property type="match status" value="2"/>
</dbReference>
<evidence type="ECO:0000256" key="6">
    <source>
        <dbReference type="ARBA" id="ARBA00020138"/>
    </source>
</evidence>
<accession>A0ABP0EVZ0</accession>
<dbReference type="InterPro" id="IPR002192">
    <property type="entry name" value="PPDK_AMP/ATP-bd"/>
</dbReference>
<evidence type="ECO:0000256" key="5">
    <source>
        <dbReference type="ARBA" id="ARBA00011994"/>
    </source>
</evidence>
<evidence type="ECO:0000256" key="4">
    <source>
        <dbReference type="ARBA" id="ARBA00011738"/>
    </source>
</evidence>
<comment type="caution">
    <text evidence="18">The sequence shown here is derived from an EMBL/GenBank/DDBJ whole genome shotgun (WGS) entry which is preliminary data.</text>
</comment>
<dbReference type="EC" id="2.7.9.1" evidence="5 14"/>
<dbReference type="Gene3D" id="3.30.1490.20">
    <property type="entry name" value="ATP-grasp fold, A domain"/>
    <property type="match status" value="1"/>
</dbReference>
<name>A0ABP0EVZ0_9RICK</name>
<dbReference type="RefSeq" id="WP_338364574.1">
    <property type="nucleotide sequence ID" value="NZ_CAWVOK010000028.1"/>
</dbReference>
<comment type="catalytic activity">
    <reaction evidence="14">
        <text>pyruvate + phosphate + ATP = phosphoenolpyruvate + AMP + diphosphate + H(+)</text>
        <dbReference type="Rhea" id="RHEA:10756"/>
        <dbReference type="ChEBI" id="CHEBI:15361"/>
        <dbReference type="ChEBI" id="CHEBI:15378"/>
        <dbReference type="ChEBI" id="CHEBI:30616"/>
        <dbReference type="ChEBI" id="CHEBI:33019"/>
        <dbReference type="ChEBI" id="CHEBI:43474"/>
        <dbReference type="ChEBI" id="CHEBI:58702"/>
        <dbReference type="ChEBI" id="CHEBI:456215"/>
        <dbReference type="EC" id="2.7.9.1"/>
    </reaction>
</comment>
<dbReference type="InterPro" id="IPR015813">
    <property type="entry name" value="Pyrv/PenolPyrv_kinase-like_dom"/>
</dbReference>
<feature type="domain" description="PEP-utilising enzyme C-terminal" evidence="17">
    <location>
        <begin position="527"/>
        <end position="863"/>
    </location>
</feature>
<dbReference type="Proteomes" id="UP001314181">
    <property type="component" value="Unassembled WGS sequence"/>
</dbReference>
<proteinExistence type="inferred from homology"/>
<reference evidence="18 19" key="1">
    <citation type="submission" date="2024-01" db="EMBL/GenBank/DDBJ databases">
        <authorList>
            <person name="Kunselman E."/>
        </authorList>
    </citation>
    <scope>NUCLEOTIDE SEQUENCE [LARGE SCALE GENOMIC DNA]</scope>
    <source>
        <strain evidence="18">2 abalone samples</strain>
    </source>
</reference>
<evidence type="ECO:0000256" key="10">
    <source>
        <dbReference type="ARBA" id="ARBA00022741"/>
    </source>
</evidence>
<keyword evidence="19" id="KW-1185">Reference proteome</keyword>
<keyword evidence="18" id="KW-0670">Pyruvate</keyword>
<sequence>MFIYHFQDQLDNIESKVPFLGNKGVNLIKMKAMGIPVPDCFVIDSRLCGIYLKDSSSISIEILDSIKSAIKKIELSSGLKFGSPEKPLLFSVRSGSQISMPGMMDTVLNLGMNDKIADGLAKYTNNKRFALDTYRRFLQMYGNVIKNIPHYIFDNILHNIKHKAGVVLDSSLDIESLMLVISKFKNAIYNNTGNKIPEDVYEQLTEAIKAVFKSWNNARAIKYREIKNIPDNIYTAITIQMMVYGNINNNSATGVLFSRNPATGEKSIFGEYLLNAQGEDVVAGTRDTIPITSSSNDRKNTLEYVMPNVFSQLKQITNKLEAYYKDMQDIEFTIQDGKLYILQTRSGKRSINAAIKIAVDMVMEGLINKTKALTSIEPKDLDSILHPVLDQKVKKNVLCTGLAASPGAACGKIALSSKNISNPNENYILVRKETSPEDIEGMNIACGILTTRGGVTSHAAVVTRGMGKPCVCGASSIIINQSEKYLSIGELKIKEGDTITIDGSTGEIMLDAIKMVQPQLSENFFILLQWAKENSQLKVYANADSAHDISVALKMGADGIGLCRTEHMFFASDRIPYLRQAIIAKEESLQKLANAKILSIQKEDFCKMFKAANGKPLNIRLLDPPLHEFMPKDQEGIDNLAVLCNESVQKINIKIDALQESNPMLGNRGCRLGILNPSIYITQINAIFEAAIIVYKEGISINPGIMIPLISTEHEVLTILAYINEAHANIKNKYGIDIKHRIGVMIELPRAALKASKIAPLVDFFSFGTNDLTQTVYGFSRDDTAETVKKYLEFNIMDFNPFIKLDEDGVGALITMAAENGWLTNHNLEVGICGEHGGNSETIEFLIKNRMHYTSCSPYRIPIMIISTAVKILKKNW</sequence>
<dbReference type="InterPro" id="IPR036637">
    <property type="entry name" value="Phosphohistidine_dom_sf"/>
</dbReference>
<evidence type="ECO:0000256" key="14">
    <source>
        <dbReference type="PIRNR" id="PIRNR000853"/>
    </source>
</evidence>
<feature type="domain" description="PEP-utilising enzyme mobile" evidence="15">
    <location>
        <begin position="424"/>
        <end position="506"/>
    </location>
</feature>
<comment type="similarity">
    <text evidence="3 14">Belongs to the PEP-utilizing enzyme family.</text>
</comment>
<evidence type="ECO:0000313" key="19">
    <source>
        <dbReference type="Proteomes" id="UP001314181"/>
    </source>
</evidence>
<dbReference type="Gene3D" id="3.20.20.60">
    <property type="entry name" value="Phosphoenolpyruvate-binding domains"/>
    <property type="match status" value="1"/>
</dbReference>
<keyword evidence="12" id="KW-0067">ATP-binding</keyword>
<dbReference type="InterPro" id="IPR013815">
    <property type="entry name" value="ATP_grasp_subdomain_1"/>
</dbReference>
<dbReference type="PANTHER" id="PTHR22931">
    <property type="entry name" value="PHOSPHOENOLPYRUVATE DIKINASE-RELATED"/>
    <property type="match status" value="1"/>
</dbReference>
<evidence type="ECO:0000259" key="15">
    <source>
        <dbReference type="Pfam" id="PF00391"/>
    </source>
</evidence>
<dbReference type="InterPro" id="IPR023151">
    <property type="entry name" value="PEP_util_CS"/>
</dbReference>
<dbReference type="PIRSF" id="PIRSF000853">
    <property type="entry name" value="PPDK"/>
    <property type="match status" value="1"/>
</dbReference>
<dbReference type="Gene3D" id="1.10.189.10">
    <property type="entry name" value="Pyruvate Phosphate Dikinase, domain 2"/>
    <property type="match status" value="1"/>
</dbReference>
<keyword evidence="13" id="KW-0460">Magnesium</keyword>
<keyword evidence="7" id="KW-0597">Phosphoprotein</keyword>
<dbReference type="Pfam" id="PF02896">
    <property type="entry name" value="PEP-utilizers_C"/>
    <property type="match status" value="1"/>
</dbReference>
<dbReference type="SUPFAM" id="SSF56059">
    <property type="entry name" value="Glutathione synthetase ATP-binding domain-like"/>
    <property type="match status" value="1"/>
</dbReference>
<feature type="domain" description="Pyruvate phosphate dikinase AMP/ATP-binding" evidence="16">
    <location>
        <begin position="59"/>
        <end position="288"/>
    </location>
</feature>
<evidence type="ECO:0000256" key="2">
    <source>
        <dbReference type="ARBA" id="ARBA00003144"/>
    </source>
</evidence>
<evidence type="ECO:0000256" key="1">
    <source>
        <dbReference type="ARBA" id="ARBA00001946"/>
    </source>
</evidence>
<dbReference type="InterPro" id="IPR008279">
    <property type="entry name" value="PEP-util_enz_mobile_dom"/>
</dbReference>
<dbReference type="InterPro" id="IPR018274">
    <property type="entry name" value="PEP_util_AS"/>
</dbReference>
<evidence type="ECO:0000259" key="17">
    <source>
        <dbReference type="Pfam" id="PF02896"/>
    </source>
</evidence>
<dbReference type="PROSITE" id="PS00370">
    <property type="entry name" value="PEP_ENZYMES_PHOS_SITE"/>
    <property type="match status" value="1"/>
</dbReference>